<feature type="transmembrane region" description="Helical" evidence="6">
    <location>
        <begin position="339"/>
        <end position="360"/>
    </location>
</feature>
<feature type="transmembrane region" description="Helical" evidence="6">
    <location>
        <begin position="179"/>
        <end position="202"/>
    </location>
</feature>
<feature type="domain" description="Major facilitator superfamily (MFS) profile" evidence="7">
    <location>
        <begin position="1"/>
        <end position="364"/>
    </location>
</feature>
<feature type="transmembrane region" description="Helical" evidence="6">
    <location>
        <begin position="20"/>
        <end position="43"/>
    </location>
</feature>
<dbReference type="InterPro" id="IPR011701">
    <property type="entry name" value="MFS"/>
</dbReference>
<keyword evidence="5 6" id="KW-0472">Membrane</keyword>
<accession>A0A0R1W2U0</accession>
<reference evidence="8 9" key="1">
    <citation type="journal article" date="2015" name="Genome Announc.">
        <title>Expanding the biotechnology potential of lactobacilli through comparative genomics of 213 strains and associated genera.</title>
        <authorList>
            <person name="Sun Z."/>
            <person name="Harris H.M."/>
            <person name="McCann A."/>
            <person name="Guo C."/>
            <person name="Argimon S."/>
            <person name="Zhang W."/>
            <person name="Yang X."/>
            <person name="Jeffery I.B."/>
            <person name="Cooney J.C."/>
            <person name="Kagawa T.F."/>
            <person name="Liu W."/>
            <person name="Song Y."/>
            <person name="Salvetti E."/>
            <person name="Wrobel A."/>
            <person name="Rasinkangas P."/>
            <person name="Parkhill J."/>
            <person name="Rea M.C."/>
            <person name="O'Sullivan O."/>
            <person name="Ritari J."/>
            <person name="Douillard F.P."/>
            <person name="Paul Ross R."/>
            <person name="Yang R."/>
            <person name="Briner A.E."/>
            <person name="Felis G.E."/>
            <person name="de Vos W.M."/>
            <person name="Barrangou R."/>
            <person name="Klaenhammer T.R."/>
            <person name="Caufield P.W."/>
            <person name="Cui Y."/>
            <person name="Zhang H."/>
            <person name="O'Toole P.W."/>
        </authorList>
    </citation>
    <scope>NUCLEOTIDE SEQUENCE [LARGE SCALE GENOMIC DNA]</scope>
    <source>
        <strain evidence="8 9">DSM 5007</strain>
    </source>
</reference>
<dbReference type="GO" id="GO:0005886">
    <property type="term" value="C:plasma membrane"/>
    <property type="evidence" value="ECO:0007669"/>
    <property type="project" value="UniProtKB-SubCell"/>
</dbReference>
<dbReference type="CDD" id="cd17339">
    <property type="entry name" value="MFS_NIMT_CynX_like"/>
    <property type="match status" value="1"/>
</dbReference>
<organism evidence="8 9">
    <name type="scientific">Paucilactobacillus suebicus DSM 5007 = KCTC 3549</name>
    <dbReference type="NCBI Taxonomy" id="1423807"/>
    <lineage>
        <taxon>Bacteria</taxon>
        <taxon>Bacillati</taxon>
        <taxon>Bacillota</taxon>
        <taxon>Bacilli</taxon>
        <taxon>Lactobacillales</taxon>
        <taxon>Lactobacillaceae</taxon>
        <taxon>Paucilactobacillus</taxon>
    </lineage>
</organism>
<dbReference type="InterPro" id="IPR052524">
    <property type="entry name" value="MFS_Cyanate_Porter"/>
</dbReference>
<evidence type="ECO:0000256" key="1">
    <source>
        <dbReference type="ARBA" id="ARBA00004651"/>
    </source>
</evidence>
<feature type="transmembrane region" description="Helical" evidence="6">
    <location>
        <begin position="250"/>
        <end position="267"/>
    </location>
</feature>
<proteinExistence type="predicted"/>
<dbReference type="PATRIC" id="fig|1423807.3.peg.238"/>
<feature type="transmembrane region" description="Helical" evidence="6">
    <location>
        <begin position="78"/>
        <end position="100"/>
    </location>
</feature>
<feature type="transmembrane region" description="Helical" evidence="6">
    <location>
        <begin position="273"/>
        <end position="297"/>
    </location>
</feature>
<keyword evidence="3 6" id="KW-0812">Transmembrane</keyword>
<dbReference type="Pfam" id="PF07690">
    <property type="entry name" value="MFS_1"/>
    <property type="match status" value="1"/>
</dbReference>
<feature type="transmembrane region" description="Helical" evidence="6">
    <location>
        <begin position="112"/>
        <end position="133"/>
    </location>
</feature>
<dbReference type="GO" id="GO:0022857">
    <property type="term" value="F:transmembrane transporter activity"/>
    <property type="evidence" value="ECO:0007669"/>
    <property type="project" value="InterPro"/>
</dbReference>
<name>A0A0R1W2U0_9LACO</name>
<evidence type="ECO:0000313" key="9">
    <source>
        <dbReference type="Proteomes" id="UP000051820"/>
    </source>
</evidence>
<dbReference type="Proteomes" id="UP000051820">
    <property type="component" value="Unassembled WGS sequence"/>
</dbReference>
<feature type="transmembrane region" description="Helical" evidence="6">
    <location>
        <begin position="208"/>
        <end position="229"/>
    </location>
</feature>
<comment type="caution">
    <text evidence="8">The sequence shown here is derived from an EMBL/GenBank/DDBJ whole genome shotgun (WGS) entry which is preliminary data.</text>
</comment>
<feature type="transmembrane region" description="Helical" evidence="6">
    <location>
        <begin position="55"/>
        <end position="72"/>
    </location>
</feature>
<evidence type="ECO:0000256" key="4">
    <source>
        <dbReference type="ARBA" id="ARBA00022989"/>
    </source>
</evidence>
<dbReference type="SUPFAM" id="SSF103473">
    <property type="entry name" value="MFS general substrate transporter"/>
    <property type="match status" value="1"/>
</dbReference>
<protein>
    <submittedName>
        <fullName evidence="8">Transport protein</fullName>
    </submittedName>
</protein>
<dbReference type="PANTHER" id="PTHR23523:SF2">
    <property type="entry name" value="2-NITROIMIDAZOLE TRANSPORTER"/>
    <property type="match status" value="1"/>
</dbReference>
<feature type="transmembrane region" description="Helical" evidence="6">
    <location>
        <begin position="139"/>
        <end position="158"/>
    </location>
</feature>
<dbReference type="eggNOG" id="COG2807">
    <property type="taxonomic scope" value="Bacteria"/>
</dbReference>
<keyword evidence="4 6" id="KW-1133">Transmembrane helix</keyword>
<dbReference type="InterPro" id="IPR036259">
    <property type="entry name" value="MFS_trans_sf"/>
</dbReference>
<dbReference type="EMBL" id="AZGF01000010">
    <property type="protein sequence ID" value="KRM12161.1"/>
    <property type="molecule type" value="Genomic_DNA"/>
</dbReference>
<evidence type="ECO:0000256" key="6">
    <source>
        <dbReference type="SAM" id="Phobius"/>
    </source>
</evidence>
<keyword evidence="9" id="KW-1185">Reference proteome</keyword>
<sequence>MRAPITSIPSMINSIAKSIGVAPTSLGILTTLPLICFGLFSPLVPKISSRLGNEWTIALTALVLVIGSYLRIFNQSMLFVGTILVGIAITFINVLLPALITENMPTRIGAMTSLYILSMAIFSSIGAGISAPIAQAINWQFVIKILTFMALALFIFWLPNLRFNRRGTNETKEKSASPWLNKTAWLLLLYFGLSSFIFYTLVAWLPTIAINAGISANTASLLAGLFQLASVPPSFFIPVLAEKLNNRAPLVWGAGISTIIGLIGILIPIHSVIYYVILNIILGLATSATFSLLMTLISLKTRTSAETSSLSGMTQSLGYLIAAVGPVLTGSLQSSTNSWTSSLILMIVITIAFTILGSMGERQKFVFNEKK</sequence>
<evidence type="ECO:0000256" key="2">
    <source>
        <dbReference type="ARBA" id="ARBA00022448"/>
    </source>
</evidence>
<dbReference type="InterPro" id="IPR020846">
    <property type="entry name" value="MFS_dom"/>
</dbReference>
<dbReference type="AlphaFoldDB" id="A0A0R1W2U0"/>
<dbReference type="PROSITE" id="PS50850">
    <property type="entry name" value="MFS"/>
    <property type="match status" value="1"/>
</dbReference>
<evidence type="ECO:0000259" key="7">
    <source>
        <dbReference type="PROSITE" id="PS50850"/>
    </source>
</evidence>
<evidence type="ECO:0000256" key="3">
    <source>
        <dbReference type="ARBA" id="ARBA00022692"/>
    </source>
</evidence>
<dbReference type="STRING" id="1423807.FD16_GL000236"/>
<dbReference type="PANTHER" id="PTHR23523">
    <property type="match status" value="1"/>
</dbReference>
<comment type="subcellular location">
    <subcellularLocation>
        <location evidence="1">Cell membrane</location>
        <topology evidence="1">Multi-pass membrane protein</topology>
    </subcellularLocation>
</comment>
<gene>
    <name evidence="8" type="ORF">FD16_GL000236</name>
</gene>
<dbReference type="Gene3D" id="1.20.1250.20">
    <property type="entry name" value="MFS general substrate transporter like domains"/>
    <property type="match status" value="2"/>
</dbReference>
<keyword evidence="2" id="KW-0813">Transport</keyword>
<evidence type="ECO:0000256" key="5">
    <source>
        <dbReference type="ARBA" id="ARBA00023136"/>
    </source>
</evidence>
<evidence type="ECO:0000313" key="8">
    <source>
        <dbReference type="EMBL" id="KRM12161.1"/>
    </source>
</evidence>